<reference evidence="4" key="1">
    <citation type="submission" date="2014-12" db="EMBL/GenBank/DDBJ databases">
        <title>Insight into the proteome of Arion vulgaris.</title>
        <authorList>
            <person name="Aradska J."/>
            <person name="Bulat T."/>
            <person name="Smidak R."/>
            <person name="Sarate P."/>
            <person name="Gangsoo J."/>
            <person name="Sialana F."/>
            <person name="Bilban M."/>
            <person name="Lubec G."/>
        </authorList>
    </citation>
    <scope>NUCLEOTIDE SEQUENCE</scope>
    <source>
        <tissue evidence="4">Skin</tissue>
    </source>
</reference>
<dbReference type="InterPro" id="IPR001680">
    <property type="entry name" value="WD40_rpt"/>
</dbReference>
<dbReference type="PROSITE" id="PS50294">
    <property type="entry name" value="WD_REPEATS_REGION"/>
    <property type="match status" value="1"/>
</dbReference>
<keyword evidence="1 3" id="KW-0853">WD repeat</keyword>
<gene>
    <name evidence="4" type="primary">ORF55944</name>
</gene>
<evidence type="ECO:0000313" key="4">
    <source>
        <dbReference type="EMBL" id="CEK65695.1"/>
    </source>
</evidence>
<accession>A0A0B6ZD79</accession>
<dbReference type="PANTHER" id="PTHR44090">
    <property type="entry name" value="WD REPEAT-CONTAINING PROTEIN 61"/>
    <property type="match status" value="1"/>
</dbReference>
<dbReference type="InterPro" id="IPR019775">
    <property type="entry name" value="WD40_repeat_CS"/>
</dbReference>
<protein>
    <submittedName>
        <fullName evidence="4">Uncharacterized protein</fullName>
    </submittedName>
</protein>
<dbReference type="InterPro" id="IPR015943">
    <property type="entry name" value="WD40/YVTN_repeat-like_dom_sf"/>
</dbReference>
<dbReference type="EMBL" id="HACG01018830">
    <property type="protein sequence ID" value="CEK65695.1"/>
    <property type="molecule type" value="Transcribed_RNA"/>
</dbReference>
<name>A0A0B6ZD79_9EUPU</name>
<dbReference type="SMART" id="SM00320">
    <property type="entry name" value="WD40"/>
    <property type="match status" value="2"/>
</dbReference>
<dbReference type="Gene3D" id="2.130.10.10">
    <property type="entry name" value="YVTN repeat-like/Quinoprotein amine dehydrogenase"/>
    <property type="match status" value="1"/>
</dbReference>
<dbReference type="PROSITE" id="PS50082">
    <property type="entry name" value="WD_REPEATS_2"/>
    <property type="match status" value="2"/>
</dbReference>
<evidence type="ECO:0000256" key="1">
    <source>
        <dbReference type="ARBA" id="ARBA00022574"/>
    </source>
</evidence>
<dbReference type="PANTHER" id="PTHR44090:SF1">
    <property type="entry name" value="SUPERKILLER COMPLEX PROTEIN 8"/>
    <property type="match status" value="1"/>
</dbReference>
<evidence type="ECO:0000256" key="3">
    <source>
        <dbReference type="PROSITE-ProRule" id="PRU00221"/>
    </source>
</evidence>
<keyword evidence="2" id="KW-0677">Repeat</keyword>
<dbReference type="InterPro" id="IPR036322">
    <property type="entry name" value="WD40_repeat_dom_sf"/>
</dbReference>
<sequence length="124" mass="13834">NVLLPVNNSFHANIKKQYREQAIMNAQTLIFKQEQAHEDSIWSCAFGRSEKDTNGSEIVVTGSIDDTVKVWKWQDNKLDLKHTLEGHQLGVVSVDINSDGSLAASSSLDGHVRIWDLDNGKMAK</sequence>
<dbReference type="SUPFAM" id="SSF50978">
    <property type="entry name" value="WD40 repeat-like"/>
    <property type="match status" value="1"/>
</dbReference>
<dbReference type="Pfam" id="PF00400">
    <property type="entry name" value="WD40"/>
    <property type="match status" value="2"/>
</dbReference>
<dbReference type="GO" id="GO:0016593">
    <property type="term" value="C:Cdc73/Paf1 complex"/>
    <property type="evidence" value="ECO:0007669"/>
    <property type="project" value="TreeGrafter"/>
</dbReference>
<feature type="repeat" description="WD" evidence="3">
    <location>
        <begin position="34"/>
        <end position="72"/>
    </location>
</feature>
<proteinExistence type="predicted"/>
<feature type="non-terminal residue" evidence="4">
    <location>
        <position position="1"/>
    </location>
</feature>
<organism evidence="4">
    <name type="scientific">Arion vulgaris</name>
    <dbReference type="NCBI Taxonomy" id="1028688"/>
    <lineage>
        <taxon>Eukaryota</taxon>
        <taxon>Metazoa</taxon>
        <taxon>Spiralia</taxon>
        <taxon>Lophotrochozoa</taxon>
        <taxon>Mollusca</taxon>
        <taxon>Gastropoda</taxon>
        <taxon>Heterobranchia</taxon>
        <taxon>Euthyneura</taxon>
        <taxon>Panpulmonata</taxon>
        <taxon>Eupulmonata</taxon>
        <taxon>Stylommatophora</taxon>
        <taxon>Helicina</taxon>
        <taxon>Arionoidea</taxon>
        <taxon>Arionidae</taxon>
        <taxon>Arion</taxon>
    </lineage>
</organism>
<feature type="repeat" description="WD" evidence="3">
    <location>
        <begin position="84"/>
        <end position="124"/>
    </location>
</feature>
<dbReference type="InterPro" id="IPR051510">
    <property type="entry name" value="SKI8"/>
</dbReference>
<dbReference type="AlphaFoldDB" id="A0A0B6ZD79"/>
<feature type="non-terminal residue" evidence="4">
    <location>
        <position position="124"/>
    </location>
</feature>
<dbReference type="PROSITE" id="PS00678">
    <property type="entry name" value="WD_REPEATS_1"/>
    <property type="match status" value="1"/>
</dbReference>
<evidence type="ECO:0000256" key="2">
    <source>
        <dbReference type="ARBA" id="ARBA00022737"/>
    </source>
</evidence>